<feature type="region of interest" description="Disordered" evidence="1">
    <location>
        <begin position="33"/>
        <end position="66"/>
    </location>
</feature>
<sequence length="66" mass="6984">MSELFGGEWVVGVDGWTGGYSWEHVGWVRRGGEVHGSDDGGGGVDEDELGGGKGWMEDITRSVSSL</sequence>
<accession>A0AAE1PQV9</accession>
<evidence type="ECO:0000256" key="1">
    <source>
        <dbReference type="SAM" id="MobiDB-lite"/>
    </source>
</evidence>
<dbReference type="Proteomes" id="UP001292094">
    <property type="component" value="Unassembled WGS sequence"/>
</dbReference>
<evidence type="ECO:0000313" key="3">
    <source>
        <dbReference type="Proteomes" id="UP001292094"/>
    </source>
</evidence>
<organism evidence="2 3">
    <name type="scientific">Petrolisthes manimaculis</name>
    <dbReference type="NCBI Taxonomy" id="1843537"/>
    <lineage>
        <taxon>Eukaryota</taxon>
        <taxon>Metazoa</taxon>
        <taxon>Ecdysozoa</taxon>
        <taxon>Arthropoda</taxon>
        <taxon>Crustacea</taxon>
        <taxon>Multicrustacea</taxon>
        <taxon>Malacostraca</taxon>
        <taxon>Eumalacostraca</taxon>
        <taxon>Eucarida</taxon>
        <taxon>Decapoda</taxon>
        <taxon>Pleocyemata</taxon>
        <taxon>Anomura</taxon>
        <taxon>Galatheoidea</taxon>
        <taxon>Porcellanidae</taxon>
        <taxon>Petrolisthes</taxon>
    </lineage>
</organism>
<proteinExistence type="predicted"/>
<protein>
    <submittedName>
        <fullName evidence="2">Uncharacterized protein</fullName>
    </submittedName>
</protein>
<comment type="caution">
    <text evidence="2">The sequence shown here is derived from an EMBL/GenBank/DDBJ whole genome shotgun (WGS) entry which is preliminary data.</text>
</comment>
<dbReference type="AlphaFoldDB" id="A0AAE1PQV9"/>
<evidence type="ECO:0000313" key="2">
    <source>
        <dbReference type="EMBL" id="KAK4312518.1"/>
    </source>
</evidence>
<dbReference type="EMBL" id="JAWZYT010001408">
    <property type="protein sequence ID" value="KAK4312518.1"/>
    <property type="molecule type" value="Genomic_DNA"/>
</dbReference>
<name>A0AAE1PQV9_9EUCA</name>
<gene>
    <name evidence="2" type="ORF">Pmani_016110</name>
</gene>
<keyword evidence="3" id="KW-1185">Reference proteome</keyword>
<reference evidence="2" key="1">
    <citation type="submission" date="2023-11" db="EMBL/GenBank/DDBJ databases">
        <title>Genome assemblies of two species of porcelain crab, Petrolisthes cinctipes and Petrolisthes manimaculis (Anomura: Porcellanidae).</title>
        <authorList>
            <person name="Angst P."/>
        </authorList>
    </citation>
    <scope>NUCLEOTIDE SEQUENCE</scope>
    <source>
        <strain evidence="2">PB745_02</strain>
        <tissue evidence="2">Gill</tissue>
    </source>
</reference>